<dbReference type="InterPro" id="IPR005311">
    <property type="entry name" value="PBP_dimer"/>
</dbReference>
<organism evidence="8 9">
    <name type="scientific">Conexibacter stalactiti</name>
    <dbReference type="NCBI Taxonomy" id="1940611"/>
    <lineage>
        <taxon>Bacteria</taxon>
        <taxon>Bacillati</taxon>
        <taxon>Actinomycetota</taxon>
        <taxon>Thermoleophilia</taxon>
        <taxon>Solirubrobacterales</taxon>
        <taxon>Conexibacteraceae</taxon>
        <taxon>Conexibacter</taxon>
    </lineage>
</organism>
<evidence type="ECO:0000256" key="2">
    <source>
        <dbReference type="ARBA" id="ARBA00007171"/>
    </source>
</evidence>
<dbReference type="Proteomes" id="UP001284601">
    <property type="component" value="Unassembled WGS sequence"/>
</dbReference>
<dbReference type="InterPro" id="IPR007887">
    <property type="entry name" value="MecA_N"/>
</dbReference>
<dbReference type="InterPro" id="IPR032710">
    <property type="entry name" value="NTF2-like_dom_sf"/>
</dbReference>
<dbReference type="InterPro" id="IPR012338">
    <property type="entry name" value="Beta-lactam/transpept-like"/>
</dbReference>
<feature type="transmembrane region" description="Helical" evidence="4">
    <location>
        <begin position="33"/>
        <end position="52"/>
    </location>
</feature>
<dbReference type="SUPFAM" id="SSF54427">
    <property type="entry name" value="NTF2-like"/>
    <property type="match status" value="1"/>
</dbReference>
<dbReference type="PANTHER" id="PTHR30627:SF24">
    <property type="entry name" value="PENICILLIN-BINDING PROTEIN 4B"/>
    <property type="match status" value="1"/>
</dbReference>
<evidence type="ECO:0000256" key="4">
    <source>
        <dbReference type="SAM" id="Phobius"/>
    </source>
</evidence>
<dbReference type="SUPFAM" id="SSF56601">
    <property type="entry name" value="beta-lactamase/transpeptidase-like"/>
    <property type="match status" value="1"/>
</dbReference>
<dbReference type="InterPro" id="IPR001460">
    <property type="entry name" value="PCN-bd_Tpept"/>
</dbReference>
<name>A0ABU4HNC9_9ACTN</name>
<keyword evidence="9" id="KW-1185">Reference proteome</keyword>
<dbReference type="Pfam" id="PF00905">
    <property type="entry name" value="Transpeptidase"/>
    <property type="match status" value="1"/>
</dbReference>
<evidence type="ECO:0000259" key="5">
    <source>
        <dbReference type="Pfam" id="PF00905"/>
    </source>
</evidence>
<dbReference type="Gene3D" id="3.10.450.100">
    <property type="entry name" value="NTF2-like, domain 1"/>
    <property type="match status" value="1"/>
</dbReference>
<keyword evidence="4" id="KW-0812">Transmembrane</keyword>
<comment type="subcellular location">
    <subcellularLocation>
        <location evidence="1">Membrane</location>
    </subcellularLocation>
</comment>
<feature type="domain" description="Penicillin-binding protein dimerisation" evidence="6">
    <location>
        <begin position="204"/>
        <end position="255"/>
    </location>
</feature>
<accession>A0ABU4HNC9</accession>
<dbReference type="Gene3D" id="3.90.1310.10">
    <property type="entry name" value="Penicillin-binding protein 2a (Domain 2)"/>
    <property type="match status" value="1"/>
</dbReference>
<evidence type="ECO:0000259" key="6">
    <source>
        <dbReference type="Pfam" id="PF03717"/>
    </source>
</evidence>
<protein>
    <submittedName>
        <fullName evidence="8">Penicillin-binding transpeptidase domain-containing protein</fullName>
    </submittedName>
</protein>
<evidence type="ECO:0000313" key="8">
    <source>
        <dbReference type="EMBL" id="MDW5594202.1"/>
    </source>
</evidence>
<dbReference type="PANTHER" id="PTHR30627">
    <property type="entry name" value="PEPTIDOGLYCAN D,D-TRANSPEPTIDASE"/>
    <property type="match status" value="1"/>
</dbReference>
<dbReference type="Pfam" id="PF05223">
    <property type="entry name" value="MecA_N"/>
    <property type="match status" value="1"/>
</dbReference>
<evidence type="ECO:0000256" key="3">
    <source>
        <dbReference type="ARBA" id="ARBA00023136"/>
    </source>
</evidence>
<dbReference type="Gene3D" id="3.40.710.10">
    <property type="entry name" value="DD-peptidase/beta-lactamase superfamily"/>
    <property type="match status" value="1"/>
</dbReference>
<reference evidence="8 9" key="2">
    <citation type="submission" date="2023-10" db="EMBL/GenBank/DDBJ databases">
        <authorList>
            <person name="Han X.F."/>
        </authorList>
    </citation>
    <scope>NUCLEOTIDE SEQUENCE [LARGE SCALE GENOMIC DNA]</scope>
    <source>
        <strain evidence="8 9">KCTC 39840</strain>
    </source>
</reference>
<gene>
    <name evidence="8" type="ORF">R7226_07640</name>
</gene>
<dbReference type="InterPro" id="IPR050515">
    <property type="entry name" value="Beta-lactam/transpept"/>
</dbReference>
<feature type="domain" description="Penicillin-binding protein transpeptidase" evidence="5">
    <location>
        <begin position="295"/>
        <end position="578"/>
    </location>
</feature>
<feature type="domain" description="NTF2-like N-terminal transpeptidase" evidence="7">
    <location>
        <begin position="61"/>
        <end position="169"/>
    </location>
</feature>
<keyword evidence="3 4" id="KW-0472">Membrane</keyword>
<comment type="similarity">
    <text evidence="2">Belongs to the transpeptidase family.</text>
</comment>
<evidence type="ECO:0000256" key="1">
    <source>
        <dbReference type="ARBA" id="ARBA00004370"/>
    </source>
</evidence>
<sequence>MEAGSRYGGARQHRPSRYNAADVERRRRLLRRLLPTVAIVAIIALAIGLIAGRDPGRAERDTVQKFAALWVRGDYRAMYALLDERSRAAVPQAEFEAAYREAAAIATTRSLTAGTARSQEGGVVPIALSVRTRVFGTVHGILDVPVSKEGDEARVAWQPSLVFPDLQRGEQLTRETELPERGTLLARDGAVLAKGADRTSDIPDVAGQIVGQMEAIPEAERSLYRALGYPDNAQIGASGLERIFQQQLAGVPGGRLLGGSRVLARSEPRPGGEVKTTIDPEIERSAISMLGGRYGGIAAMDPATGEVLALSGVAFSGLQPPGSTFKIVTLVGALEEGIAKPTSEYPVVSEALLSGVPIQNANGEYCGGTLVASFAHSCNSVFAPLGARLGPQKLLDVSERFGFNEDLGVPGAAVSTVPPAAEMGDDLNVGSTAIGQGLVQATALQMTLVAATIANDGRRPVPTLELGARPRFVRVTSPRVAREVAKMMDAVVSEGTGTAAQIDGVTVAGKTGTAELRSTVAPEDGEDVPDHLTDDIPDTDAWFVAYAPSDRPRVAVGVLFTEAGAGGDVAAPAAREVMVSSLQRTR</sequence>
<dbReference type="EMBL" id="JAWSTH010000013">
    <property type="protein sequence ID" value="MDW5594202.1"/>
    <property type="molecule type" value="Genomic_DNA"/>
</dbReference>
<comment type="caution">
    <text evidence="8">The sequence shown here is derived from an EMBL/GenBank/DDBJ whole genome shotgun (WGS) entry which is preliminary data.</text>
</comment>
<dbReference type="Pfam" id="PF03717">
    <property type="entry name" value="PBP_dimer"/>
    <property type="match status" value="1"/>
</dbReference>
<evidence type="ECO:0000313" key="9">
    <source>
        <dbReference type="Proteomes" id="UP001284601"/>
    </source>
</evidence>
<keyword evidence="4" id="KW-1133">Transmembrane helix</keyword>
<reference evidence="9" key="1">
    <citation type="submission" date="2023-07" db="EMBL/GenBank/DDBJ databases">
        <title>Conexibacter stalactiti sp. nov., isolated from stalactites in a lava cave and emended description of the genus Conexibacter.</title>
        <authorList>
            <person name="Lee S.D."/>
        </authorList>
    </citation>
    <scope>NUCLEOTIDE SEQUENCE [LARGE SCALE GENOMIC DNA]</scope>
    <source>
        <strain evidence="9">KCTC 39840</strain>
    </source>
</reference>
<proteinExistence type="inferred from homology"/>
<evidence type="ECO:0000259" key="7">
    <source>
        <dbReference type="Pfam" id="PF05223"/>
    </source>
</evidence>
<dbReference type="RefSeq" id="WP_318596461.1">
    <property type="nucleotide sequence ID" value="NZ_JAWSTH010000013.1"/>
</dbReference>